<evidence type="ECO:0000256" key="2">
    <source>
        <dbReference type="ARBA" id="ARBA00005638"/>
    </source>
</evidence>
<feature type="domain" description="Porphobilinogen deaminase N-terminal" evidence="7">
    <location>
        <begin position="2"/>
        <end position="203"/>
    </location>
</feature>
<dbReference type="PROSITE" id="PS00533">
    <property type="entry name" value="PORPHOBILINOGEN_DEAM"/>
    <property type="match status" value="1"/>
</dbReference>
<evidence type="ECO:0000313" key="9">
    <source>
        <dbReference type="EMBL" id="MBK0330768.1"/>
    </source>
</evidence>
<dbReference type="PRINTS" id="PR00151">
    <property type="entry name" value="PORPHBDMNASE"/>
</dbReference>
<dbReference type="PIRSF" id="PIRSF001438">
    <property type="entry name" value="4pyrrol_synth_OHMeBilane_synth"/>
    <property type="match status" value="1"/>
</dbReference>
<dbReference type="GO" id="GO:0004418">
    <property type="term" value="F:hydroxymethylbilane synthase activity"/>
    <property type="evidence" value="ECO:0007669"/>
    <property type="project" value="UniProtKB-EC"/>
</dbReference>
<protein>
    <recommendedName>
        <fullName evidence="6">Porphobilinogen deaminase</fullName>
        <shortName evidence="6">PBG</shortName>
        <ecNumber evidence="6">2.5.1.61</ecNumber>
    </recommendedName>
    <alternativeName>
        <fullName evidence="6">Hydroxymethylbilane synthase</fullName>
        <shortName evidence="6">HMBS</shortName>
    </alternativeName>
    <alternativeName>
        <fullName evidence="6">Pre-uroporphyrinogen synthase</fullName>
    </alternativeName>
</protein>
<dbReference type="SUPFAM" id="SSF54782">
    <property type="entry name" value="Porphobilinogen deaminase (hydroxymethylbilane synthase), C-terminal domain"/>
    <property type="match status" value="1"/>
</dbReference>
<feature type="domain" description="Porphobilinogen deaminase C-terminal" evidence="8">
    <location>
        <begin position="224"/>
        <end position="317"/>
    </location>
</feature>
<evidence type="ECO:0000256" key="5">
    <source>
        <dbReference type="ARBA" id="ARBA00048169"/>
    </source>
</evidence>
<comment type="subunit">
    <text evidence="6">Monomer.</text>
</comment>
<keyword evidence="10" id="KW-1185">Reference proteome</keyword>
<dbReference type="InterPro" id="IPR000860">
    <property type="entry name" value="HemC"/>
</dbReference>
<comment type="miscellaneous">
    <text evidence="6">The porphobilinogen subunits are added to the dipyrromethane group.</text>
</comment>
<accession>A0ABS1B7Z2</accession>
<dbReference type="SUPFAM" id="SSF53850">
    <property type="entry name" value="Periplasmic binding protein-like II"/>
    <property type="match status" value="1"/>
</dbReference>
<dbReference type="Pfam" id="PF01379">
    <property type="entry name" value="Porphobil_deam"/>
    <property type="match status" value="1"/>
</dbReference>
<evidence type="ECO:0000259" key="8">
    <source>
        <dbReference type="Pfam" id="PF03900"/>
    </source>
</evidence>
<evidence type="ECO:0000256" key="6">
    <source>
        <dbReference type="HAMAP-Rule" id="MF_00260"/>
    </source>
</evidence>
<dbReference type="InterPro" id="IPR036803">
    <property type="entry name" value="Porphobilinogen_deaminase_C_sf"/>
</dbReference>
<evidence type="ECO:0000256" key="1">
    <source>
        <dbReference type="ARBA" id="ARBA00002869"/>
    </source>
</evidence>
<dbReference type="PANTHER" id="PTHR11557">
    <property type="entry name" value="PORPHOBILINOGEN DEAMINASE"/>
    <property type="match status" value="1"/>
</dbReference>
<keyword evidence="4 6" id="KW-0627">Porphyrin biosynthesis</keyword>
<organism evidence="9 10">
    <name type="scientific">Brachybacterium halotolerans</name>
    <dbReference type="NCBI Taxonomy" id="2795215"/>
    <lineage>
        <taxon>Bacteria</taxon>
        <taxon>Bacillati</taxon>
        <taxon>Actinomycetota</taxon>
        <taxon>Actinomycetes</taxon>
        <taxon>Micrococcales</taxon>
        <taxon>Dermabacteraceae</taxon>
        <taxon>Brachybacterium</taxon>
    </lineage>
</organism>
<comment type="cofactor">
    <cofactor evidence="6">
        <name>dipyrromethane</name>
        <dbReference type="ChEBI" id="CHEBI:60342"/>
    </cofactor>
    <text evidence="6">Binds 1 dipyrromethane group covalently.</text>
</comment>
<name>A0ABS1B7Z2_9MICO</name>
<dbReference type="InterPro" id="IPR022419">
    <property type="entry name" value="Porphobilin_deaminase_cofac_BS"/>
</dbReference>
<dbReference type="HAMAP" id="MF_00260">
    <property type="entry name" value="Porphobil_deam"/>
    <property type="match status" value="1"/>
</dbReference>
<evidence type="ECO:0000313" key="10">
    <source>
        <dbReference type="Proteomes" id="UP000612352"/>
    </source>
</evidence>
<dbReference type="InterPro" id="IPR022418">
    <property type="entry name" value="Porphobilinogen_deaminase_C"/>
</dbReference>
<dbReference type="Proteomes" id="UP000612352">
    <property type="component" value="Unassembled WGS sequence"/>
</dbReference>
<evidence type="ECO:0000259" key="7">
    <source>
        <dbReference type="Pfam" id="PF01379"/>
    </source>
</evidence>
<dbReference type="PANTHER" id="PTHR11557:SF0">
    <property type="entry name" value="PORPHOBILINOGEN DEAMINASE"/>
    <property type="match status" value="1"/>
</dbReference>
<proteinExistence type="inferred from homology"/>
<dbReference type="Pfam" id="PF03900">
    <property type="entry name" value="Porphobil_deamC"/>
    <property type="match status" value="1"/>
</dbReference>
<comment type="similarity">
    <text evidence="2 6">Belongs to the HMBS family.</text>
</comment>
<feature type="modified residue" description="S-(dipyrrolylmethanemethyl)cysteine" evidence="6">
    <location>
        <position position="239"/>
    </location>
</feature>
<dbReference type="NCBIfam" id="TIGR00212">
    <property type="entry name" value="hemC"/>
    <property type="match status" value="1"/>
</dbReference>
<comment type="caution">
    <text evidence="9">The sequence shown here is derived from an EMBL/GenBank/DDBJ whole genome shotgun (WGS) entry which is preliminary data.</text>
</comment>
<reference evidence="9 10" key="1">
    <citation type="submission" date="2020-12" db="EMBL/GenBank/DDBJ databases">
        <title>Brachybacterium sp. MASK1Z-5, whole genome shotgun sequence.</title>
        <authorList>
            <person name="Tuo L."/>
        </authorList>
    </citation>
    <scope>NUCLEOTIDE SEQUENCE [LARGE SCALE GENOMIC DNA]</scope>
    <source>
        <strain evidence="9 10">MASK1Z-5</strain>
    </source>
</reference>
<dbReference type="InterPro" id="IPR022417">
    <property type="entry name" value="Porphobilin_deaminase_N"/>
</dbReference>
<dbReference type="Gene3D" id="3.30.160.40">
    <property type="entry name" value="Porphobilinogen deaminase, C-terminal domain"/>
    <property type="match status" value="1"/>
</dbReference>
<keyword evidence="3 6" id="KW-0808">Transferase</keyword>
<dbReference type="EC" id="2.5.1.61" evidence="6"/>
<comment type="catalytic activity">
    <reaction evidence="5 6">
        <text>4 porphobilinogen + H2O = hydroxymethylbilane + 4 NH4(+)</text>
        <dbReference type="Rhea" id="RHEA:13185"/>
        <dbReference type="ChEBI" id="CHEBI:15377"/>
        <dbReference type="ChEBI" id="CHEBI:28938"/>
        <dbReference type="ChEBI" id="CHEBI:57845"/>
        <dbReference type="ChEBI" id="CHEBI:58126"/>
        <dbReference type="EC" id="2.5.1.61"/>
    </reaction>
</comment>
<evidence type="ECO:0000256" key="4">
    <source>
        <dbReference type="ARBA" id="ARBA00023244"/>
    </source>
</evidence>
<sequence>MLRVGTRGSDLALAQSGQIAGRVAGEDRVELVRVRTHGDVDRTSPLAQIGGTGVFVTAVREALLGGAVDAVVHSAKDLPTAPVPGIVMACIPEREDPRDALCARDGLTLETLPQGAKVGTGSPRRAAQLRRARPDLEVVGIRGNVETRLARALGEGADLDAVVLAAAGLLRLGRSEVISELLSPDVLLPAPAQGALAVECAESSAGAWFESEMRAADHAPTRAAVAAERSLLRTLEAGCSAPVGALGTVAGADAGSSSDGADDASEGPVLTLRGLAISEDGTQVFEGTRSTPVDLADPAALEADAVRLGQDLAADLLEAGAARVLSAAGGDAAS</sequence>
<dbReference type="Gene3D" id="3.40.190.10">
    <property type="entry name" value="Periplasmic binding protein-like II"/>
    <property type="match status" value="2"/>
</dbReference>
<evidence type="ECO:0000256" key="3">
    <source>
        <dbReference type="ARBA" id="ARBA00022679"/>
    </source>
</evidence>
<dbReference type="EMBL" id="JAEDAJ010000002">
    <property type="protein sequence ID" value="MBK0330768.1"/>
    <property type="molecule type" value="Genomic_DNA"/>
</dbReference>
<gene>
    <name evidence="6 9" type="primary">hemC</name>
    <name evidence="9" type="ORF">I8D64_05065</name>
</gene>
<comment type="function">
    <text evidence="1 6">Tetrapolymerization of the monopyrrole PBG into the hydroxymethylbilane pre-uroporphyrinogen in several discrete steps.</text>
</comment>